<proteinExistence type="predicted"/>
<dbReference type="PANTHER" id="PTHR46219">
    <property type="entry name" value="PROTEIN CBG11138"/>
    <property type="match status" value="1"/>
</dbReference>
<comment type="caution">
    <text evidence="6">The sequence shown here is derived from an EMBL/GenBank/DDBJ whole genome shotgun (WGS) entry which is preliminary data.</text>
</comment>
<accession>A0AA39HR53</accession>
<gene>
    <name evidence="6" type="ORF">QR680_004503</name>
</gene>
<dbReference type="Proteomes" id="UP001175271">
    <property type="component" value="Unassembled WGS sequence"/>
</dbReference>
<keyword evidence="7" id="KW-1185">Reference proteome</keyword>
<feature type="chain" id="PRO_5041246449" description="ShKT domain-containing protein" evidence="4">
    <location>
        <begin position="16"/>
        <end position="201"/>
    </location>
</feature>
<dbReference type="Pfam" id="PF01549">
    <property type="entry name" value="ShK"/>
    <property type="match status" value="2"/>
</dbReference>
<dbReference type="InterPro" id="IPR003582">
    <property type="entry name" value="ShKT_dom"/>
</dbReference>
<keyword evidence="2" id="KW-1015">Disulfide bond</keyword>
<protein>
    <recommendedName>
        <fullName evidence="5">ShKT domain-containing protein</fullName>
    </recommendedName>
</protein>
<dbReference type="AlphaFoldDB" id="A0AA39HR53"/>
<evidence type="ECO:0000256" key="4">
    <source>
        <dbReference type="SAM" id="SignalP"/>
    </source>
</evidence>
<feature type="domain" description="ShKT" evidence="5">
    <location>
        <begin position="151"/>
        <end position="201"/>
    </location>
</feature>
<evidence type="ECO:0000256" key="2">
    <source>
        <dbReference type="ARBA" id="ARBA00023157"/>
    </source>
</evidence>
<dbReference type="Gene3D" id="1.10.10.1870">
    <property type="entry name" value="ShTK domain-like"/>
    <property type="match status" value="2"/>
</dbReference>
<reference evidence="6" key="1">
    <citation type="submission" date="2023-06" db="EMBL/GenBank/DDBJ databases">
        <title>Genomic analysis of the entomopathogenic nematode Steinernema hermaphroditum.</title>
        <authorList>
            <person name="Schwarz E.M."/>
            <person name="Heppert J.K."/>
            <person name="Baniya A."/>
            <person name="Schwartz H.T."/>
            <person name="Tan C.-H."/>
            <person name="Antoshechkin I."/>
            <person name="Sternberg P.W."/>
            <person name="Goodrich-Blair H."/>
            <person name="Dillman A.R."/>
        </authorList>
    </citation>
    <scope>NUCLEOTIDE SEQUENCE</scope>
    <source>
        <strain evidence="6">PS9179</strain>
        <tissue evidence="6">Whole animal</tissue>
    </source>
</reference>
<evidence type="ECO:0000256" key="1">
    <source>
        <dbReference type="ARBA" id="ARBA00022729"/>
    </source>
</evidence>
<organism evidence="6 7">
    <name type="scientific">Steinernema hermaphroditum</name>
    <dbReference type="NCBI Taxonomy" id="289476"/>
    <lineage>
        <taxon>Eukaryota</taxon>
        <taxon>Metazoa</taxon>
        <taxon>Ecdysozoa</taxon>
        <taxon>Nematoda</taxon>
        <taxon>Chromadorea</taxon>
        <taxon>Rhabditida</taxon>
        <taxon>Tylenchina</taxon>
        <taxon>Panagrolaimomorpha</taxon>
        <taxon>Strongyloidoidea</taxon>
        <taxon>Steinernematidae</taxon>
        <taxon>Steinernema</taxon>
    </lineage>
</organism>
<evidence type="ECO:0000313" key="6">
    <source>
        <dbReference type="EMBL" id="KAK0409377.1"/>
    </source>
</evidence>
<evidence type="ECO:0000259" key="5">
    <source>
        <dbReference type="PROSITE" id="PS51670"/>
    </source>
</evidence>
<evidence type="ECO:0000313" key="7">
    <source>
        <dbReference type="Proteomes" id="UP001175271"/>
    </source>
</evidence>
<dbReference type="PANTHER" id="PTHR46219:SF5">
    <property type="entry name" value="SHKT DOMAIN-CONTAINING PROTEIN"/>
    <property type="match status" value="1"/>
</dbReference>
<feature type="signal peptide" evidence="4">
    <location>
        <begin position="1"/>
        <end position="15"/>
    </location>
</feature>
<dbReference type="EMBL" id="JAUCMV010000003">
    <property type="protein sequence ID" value="KAK0409377.1"/>
    <property type="molecule type" value="Genomic_DNA"/>
</dbReference>
<sequence>MFLLVLCVLLPVATATSPTISSCNDTSVEVQNATTGDRLECLELENGTLSCPDGMTCHDESKKCVFLADQEEIFCLTTPDGDSFCPNGYRCNLATSICEPSGPPGGGRGRSCADRSRQGRVSDCPQRKHLCKSQLYKELMKKECPRTCGYCDRDNRRPRPNCVDKAAPGRISDCPSRQHLCEDPRYMALMAEQCPRTCDLC</sequence>
<dbReference type="FunFam" id="1.10.10.1940:FF:000002">
    <property type="entry name" value="PHAryngeal gland Toxin-related"/>
    <property type="match status" value="1"/>
</dbReference>
<dbReference type="SMART" id="SM00254">
    <property type="entry name" value="ShKT"/>
    <property type="match status" value="2"/>
</dbReference>
<dbReference type="PROSITE" id="PS51670">
    <property type="entry name" value="SHKT"/>
    <property type="match status" value="1"/>
</dbReference>
<name>A0AA39HR53_9BILA</name>
<keyword evidence="1 4" id="KW-0732">Signal</keyword>
<evidence type="ECO:0000256" key="3">
    <source>
        <dbReference type="PROSITE-ProRule" id="PRU01005"/>
    </source>
</evidence>
<comment type="caution">
    <text evidence="3">Lacks conserved residue(s) required for the propagation of feature annotation.</text>
</comment>